<reference evidence="1 2" key="1">
    <citation type="submission" date="2024-12" db="EMBL/GenBank/DDBJ databases">
        <title>The unique morphological basis and parallel evolutionary history of personate flowers in Penstemon.</title>
        <authorList>
            <person name="Depatie T.H."/>
            <person name="Wessinger C.A."/>
        </authorList>
    </citation>
    <scope>NUCLEOTIDE SEQUENCE [LARGE SCALE GENOMIC DNA]</scope>
    <source>
        <strain evidence="1">WTNN_2</strain>
        <tissue evidence="1">Leaf</tissue>
    </source>
</reference>
<evidence type="ECO:0000313" key="2">
    <source>
        <dbReference type="Proteomes" id="UP001634393"/>
    </source>
</evidence>
<comment type="caution">
    <text evidence="1">The sequence shown here is derived from an EMBL/GenBank/DDBJ whole genome shotgun (WGS) entry which is preliminary data.</text>
</comment>
<keyword evidence="2" id="KW-1185">Reference proteome</keyword>
<accession>A0ABD3TWL4</accession>
<dbReference type="AlphaFoldDB" id="A0ABD3TWL4"/>
<proteinExistence type="predicted"/>
<dbReference type="Proteomes" id="UP001634393">
    <property type="component" value="Unassembled WGS sequence"/>
</dbReference>
<dbReference type="EMBL" id="JBJXBP010000003">
    <property type="protein sequence ID" value="KAL3840640.1"/>
    <property type="molecule type" value="Genomic_DNA"/>
</dbReference>
<name>A0ABD3TWL4_9LAMI</name>
<sequence>MNHAVIEYLHSSIRSQINNKIICKFQNILLSYHLAPLHHVVLPFIVSLVRYIEDQRTDTIYSSSKIWKISYEKPKL</sequence>
<gene>
    <name evidence="1" type="ORF">ACJIZ3_025231</name>
</gene>
<evidence type="ECO:0000313" key="1">
    <source>
        <dbReference type="EMBL" id="KAL3840640.1"/>
    </source>
</evidence>
<organism evidence="1 2">
    <name type="scientific">Penstemon smallii</name>
    <dbReference type="NCBI Taxonomy" id="265156"/>
    <lineage>
        <taxon>Eukaryota</taxon>
        <taxon>Viridiplantae</taxon>
        <taxon>Streptophyta</taxon>
        <taxon>Embryophyta</taxon>
        <taxon>Tracheophyta</taxon>
        <taxon>Spermatophyta</taxon>
        <taxon>Magnoliopsida</taxon>
        <taxon>eudicotyledons</taxon>
        <taxon>Gunneridae</taxon>
        <taxon>Pentapetalae</taxon>
        <taxon>asterids</taxon>
        <taxon>lamiids</taxon>
        <taxon>Lamiales</taxon>
        <taxon>Plantaginaceae</taxon>
        <taxon>Cheloneae</taxon>
        <taxon>Penstemon</taxon>
    </lineage>
</organism>
<protein>
    <submittedName>
        <fullName evidence="1">Uncharacterized protein</fullName>
    </submittedName>
</protein>